<dbReference type="OrthoDB" id="5378975at2759"/>
<dbReference type="HOGENOM" id="CLU_022564_2_0_1"/>
<feature type="compositionally biased region" description="Acidic residues" evidence="1">
    <location>
        <begin position="223"/>
        <end position="250"/>
    </location>
</feature>
<dbReference type="EMBL" id="KB456262">
    <property type="protein sequence ID" value="EMF14150.1"/>
    <property type="molecule type" value="Genomic_DNA"/>
</dbReference>
<protein>
    <submittedName>
        <fullName evidence="2">Uncharacterized protein</fullName>
    </submittedName>
</protein>
<dbReference type="PANTHER" id="PTHR38698:SF1">
    <property type="entry name" value="FUNGAL PROTEIN"/>
    <property type="match status" value="1"/>
</dbReference>
<proteinExistence type="predicted"/>
<gene>
    <name evidence="2" type="ORF">SEPMUDRAFT_115438</name>
</gene>
<dbReference type="RefSeq" id="XP_016762271.1">
    <property type="nucleotide sequence ID" value="XM_016901163.1"/>
</dbReference>
<feature type="compositionally biased region" description="Basic and acidic residues" evidence="1">
    <location>
        <begin position="134"/>
        <end position="147"/>
    </location>
</feature>
<feature type="compositionally biased region" description="Polar residues" evidence="1">
    <location>
        <begin position="95"/>
        <end position="104"/>
    </location>
</feature>
<dbReference type="Pfam" id="PF17104">
    <property type="entry name" value="YBL010C_LAA2"/>
    <property type="match status" value="1"/>
</dbReference>
<dbReference type="InterPro" id="IPR031355">
    <property type="entry name" value="YBL010C/LAA2-like"/>
</dbReference>
<dbReference type="Proteomes" id="UP000016931">
    <property type="component" value="Unassembled WGS sequence"/>
</dbReference>
<evidence type="ECO:0000313" key="2">
    <source>
        <dbReference type="EMBL" id="EMF14150.1"/>
    </source>
</evidence>
<feature type="region of interest" description="Disordered" evidence="1">
    <location>
        <begin position="391"/>
        <end position="440"/>
    </location>
</feature>
<feature type="compositionally biased region" description="Low complexity" evidence="1">
    <location>
        <begin position="105"/>
        <end position="121"/>
    </location>
</feature>
<name>M3D7J0_SPHMS</name>
<feature type="compositionally biased region" description="Low complexity" evidence="1">
    <location>
        <begin position="18"/>
        <end position="42"/>
    </location>
</feature>
<dbReference type="STRING" id="692275.M3D7J0"/>
<feature type="compositionally biased region" description="Basic and acidic residues" evidence="1">
    <location>
        <begin position="55"/>
        <end position="64"/>
    </location>
</feature>
<dbReference type="OMA" id="WTKSRIR"/>
<dbReference type="AlphaFoldDB" id="M3D7J0"/>
<keyword evidence="3" id="KW-1185">Reference proteome</keyword>
<organism evidence="2 3">
    <name type="scientific">Sphaerulina musiva (strain SO2202)</name>
    <name type="common">Poplar stem canker fungus</name>
    <name type="synonym">Septoria musiva</name>
    <dbReference type="NCBI Taxonomy" id="692275"/>
    <lineage>
        <taxon>Eukaryota</taxon>
        <taxon>Fungi</taxon>
        <taxon>Dikarya</taxon>
        <taxon>Ascomycota</taxon>
        <taxon>Pezizomycotina</taxon>
        <taxon>Dothideomycetes</taxon>
        <taxon>Dothideomycetidae</taxon>
        <taxon>Mycosphaerellales</taxon>
        <taxon>Mycosphaerellaceae</taxon>
        <taxon>Sphaerulina</taxon>
    </lineage>
</organism>
<dbReference type="GeneID" id="27898300"/>
<dbReference type="eggNOG" id="ENOG502RZVD">
    <property type="taxonomic scope" value="Eukaryota"/>
</dbReference>
<accession>M3D7J0</accession>
<evidence type="ECO:0000256" key="1">
    <source>
        <dbReference type="SAM" id="MobiDB-lite"/>
    </source>
</evidence>
<sequence>MSGPQIPRINTQDIQGQDVVSNSSDDHFSSASEGETETTSPNPNQPPQSPIPITRVERVDDTAAHGEVPGTPAYSLRTQDAVPDEIEIVPEGTRSRSATLQIGGTRSRGNSAASTSSTGSRPMTPGGSPIPKLVVERVDNKPAHGEVEGTAAYEQRLADAAPDEVRKAPAAASSGEYGQSQIEQDPEDRQAWFRSMWEAQGEEDAHKQAAPLQTENDGQNGGADDDDDFGDDFDDFAEGGDDDDFGDFDNEPTTPGDVDGGIPDQSVSYALPDTLAGLPTLESGLQGKELHDTLAPYLDLIFPNTTSSPPNTSAQPLDMSNSSPFLSERSLSLWQQLVQPPPMQPPNWTRSKIRRLFLVSLGVPVDLDEILPPSKQKRLVLPNINLASPRASTTQTDRLKNDGASDSGISVDSKTGAKKKAPRRTGTASKGPLPPPEFDSNRAMLLCRTTHEAMIGMDDREMQHHVATLEGLNREASKVLEYWLQRKDEGLKEKEALEGVIENLVGFVKGRRGGK</sequence>
<feature type="region of interest" description="Disordered" evidence="1">
    <location>
        <begin position="1"/>
        <end position="268"/>
    </location>
</feature>
<dbReference type="PANTHER" id="PTHR38698">
    <property type="entry name" value="EXPRESSED PROTEIN"/>
    <property type="match status" value="1"/>
</dbReference>
<evidence type="ECO:0000313" key="3">
    <source>
        <dbReference type="Proteomes" id="UP000016931"/>
    </source>
</evidence>
<reference evidence="2 3" key="1">
    <citation type="journal article" date="2012" name="PLoS Pathog.">
        <title>Diverse lifestyles and strategies of plant pathogenesis encoded in the genomes of eighteen Dothideomycetes fungi.</title>
        <authorList>
            <person name="Ohm R.A."/>
            <person name="Feau N."/>
            <person name="Henrissat B."/>
            <person name="Schoch C.L."/>
            <person name="Horwitz B.A."/>
            <person name="Barry K.W."/>
            <person name="Condon B.J."/>
            <person name="Copeland A.C."/>
            <person name="Dhillon B."/>
            <person name="Glaser F."/>
            <person name="Hesse C.N."/>
            <person name="Kosti I."/>
            <person name="LaButti K."/>
            <person name="Lindquist E.A."/>
            <person name="Lucas S."/>
            <person name="Salamov A.A."/>
            <person name="Bradshaw R.E."/>
            <person name="Ciuffetti L."/>
            <person name="Hamelin R.C."/>
            <person name="Kema G.H.J."/>
            <person name="Lawrence C."/>
            <person name="Scott J.A."/>
            <person name="Spatafora J.W."/>
            <person name="Turgeon B.G."/>
            <person name="de Wit P.J.G.M."/>
            <person name="Zhong S."/>
            <person name="Goodwin S.B."/>
            <person name="Grigoriev I.V."/>
        </authorList>
    </citation>
    <scope>NUCLEOTIDE SEQUENCE [LARGE SCALE GENOMIC DNA]</scope>
    <source>
        <strain evidence="2 3">SO2202</strain>
    </source>
</reference>